<dbReference type="Pfam" id="PF00339">
    <property type="entry name" value="Arrestin_N"/>
    <property type="match status" value="1"/>
</dbReference>
<dbReference type="GO" id="GO:0005737">
    <property type="term" value="C:cytoplasm"/>
    <property type="evidence" value="ECO:0007669"/>
    <property type="project" value="TreeGrafter"/>
</dbReference>
<proteinExistence type="inferred from homology"/>
<dbReference type="PANTHER" id="PTHR11188:SF176">
    <property type="entry name" value="ARRESTIN DOMAIN-CONTAINING PROTEIN 1"/>
    <property type="match status" value="1"/>
</dbReference>
<dbReference type="EMBL" id="OV651828">
    <property type="protein sequence ID" value="CAH1104088.1"/>
    <property type="molecule type" value="Genomic_DNA"/>
</dbReference>
<protein>
    <recommendedName>
        <fullName evidence="3">Arrestin C-terminal-like domain-containing protein</fullName>
    </recommendedName>
</protein>
<comment type="similarity">
    <text evidence="1">Belongs to the arrestin family.</text>
</comment>
<keyword evidence="5" id="KW-1185">Reference proteome</keyword>
<dbReference type="Gene3D" id="2.60.40.640">
    <property type="match status" value="2"/>
</dbReference>
<accession>A0A9P0G8R0</accession>
<evidence type="ECO:0000259" key="3">
    <source>
        <dbReference type="SMART" id="SM01017"/>
    </source>
</evidence>
<dbReference type="OrthoDB" id="7785529at2759"/>
<dbReference type="InterPro" id="IPR014752">
    <property type="entry name" value="Arrestin-like_C"/>
</dbReference>
<dbReference type="InterPro" id="IPR050357">
    <property type="entry name" value="Arrestin_domain-protein"/>
</dbReference>
<sequence>MTECKVWLDNYHGGYYYPGNQIQGRVVITVSTETKIRKIKLTLKGDEHTEWMGTERTTRHNRHARDRRSRSRTVLKTGNHNFMHTDIILIGNDHSGTITIPAGQHIYPFTLTLPYNIPGTYNGEYGSVSYRLKAVVDRPMAFDYKDSLMFVVATLVDLNASRGLELLEPTSYSKNKTLYCCCWSRGHIEMDVHLPKKSLTPQDNVKVSVRISNLSRNNIESVELKLKQRITCKVDDSSEPNKTISNKLLHVKEGGIGSNGQHTYTLPVKLPANIVIPNFSMCKLFKVTYSYSVVAKLPGPHINLKVEMFPELGHIDIGQNLQRDHSYPPISCVEQASTNYGFQGDVSRQPYLISSIDSNNFTMVQSTVDQSDSARIIENDLPPPYDSVVPPIKD</sequence>
<gene>
    <name evidence="4" type="ORF">PSYICH_LOCUS5286</name>
</gene>
<dbReference type="InterPro" id="IPR011022">
    <property type="entry name" value="Arrestin_C-like"/>
</dbReference>
<dbReference type="SMART" id="SM01017">
    <property type="entry name" value="Arrestin_C"/>
    <property type="match status" value="1"/>
</dbReference>
<evidence type="ECO:0000313" key="5">
    <source>
        <dbReference type="Proteomes" id="UP001153636"/>
    </source>
</evidence>
<dbReference type="InterPro" id="IPR011021">
    <property type="entry name" value="Arrestin-like_N"/>
</dbReference>
<organism evidence="4 5">
    <name type="scientific">Psylliodes chrysocephalus</name>
    <dbReference type="NCBI Taxonomy" id="3402493"/>
    <lineage>
        <taxon>Eukaryota</taxon>
        <taxon>Metazoa</taxon>
        <taxon>Ecdysozoa</taxon>
        <taxon>Arthropoda</taxon>
        <taxon>Hexapoda</taxon>
        <taxon>Insecta</taxon>
        <taxon>Pterygota</taxon>
        <taxon>Neoptera</taxon>
        <taxon>Endopterygota</taxon>
        <taxon>Coleoptera</taxon>
        <taxon>Polyphaga</taxon>
        <taxon>Cucujiformia</taxon>
        <taxon>Chrysomeloidea</taxon>
        <taxon>Chrysomelidae</taxon>
        <taxon>Galerucinae</taxon>
        <taxon>Alticini</taxon>
        <taxon>Psylliodes</taxon>
    </lineage>
</organism>
<dbReference type="Proteomes" id="UP001153636">
    <property type="component" value="Chromosome 16"/>
</dbReference>
<evidence type="ECO:0000256" key="1">
    <source>
        <dbReference type="ARBA" id="ARBA00005298"/>
    </source>
</evidence>
<dbReference type="PANTHER" id="PTHR11188">
    <property type="entry name" value="ARRESTIN DOMAIN CONTAINING PROTEIN"/>
    <property type="match status" value="1"/>
</dbReference>
<dbReference type="InterPro" id="IPR014756">
    <property type="entry name" value="Ig_E-set"/>
</dbReference>
<evidence type="ECO:0000313" key="4">
    <source>
        <dbReference type="EMBL" id="CAH1104088.1"/>
    </source>
</evidence>
<dbReference type="AlphaFoldDB" id="A0A9P0G8R0"/>
<dbReference type="Pfam" id="PF02752">
    <property type="entry name" value="Arrestin_C"/>
    <property type="match status" value="1"/>
</dbReference>
<evidence type="ECO:0000256" key="2">
    <source>
        <dbReference type="ARBA" id="ARBA00022606"/>
    </source>
</evidence>
<feature type="domain" description="Arrestin C-terminal-like" evidence="3">
    <location>
        <begin position="184"/>
        <end position="317"/>
    </location>
</feature>
<dbReference type="GO" id="GO:0015031">
    <property type="term" value="P:protein transport"/>
    <property type="evidence" value="ECO:0007669"/>
    <property type="project" value="TreeGrafter"/>
</dbReference>
<keyword evidence="2" id="KW-0716">Sensory transduction</keyword>
<reference evidence="4" key="1">
    <citation type="submission" date="2022-01" db="EMBL/GenBank/DDBJ databases">
        <authorList>
            <person name="King R."/>
        </authorList>
    </citation>
    <scope>NUCLEOTIDE SEQUENCE</scope>
</reference>
<name>A0A9P0G8R0_9CUCU</name>
<dbReference type="SUPFAM" id="SSF81296">
    <property type="entry name" value="E set domains"/>
    <property type="match status" value="2"/>
</dbReference>